<dbReference type="EMBL" id="CAJNDS010002285">
    <property type="protein sequence ID" value="CAE7411025.1"/>
    <property type="molecule type" value="Genomic_DNA"/>
</dbReference>
<dbReference type="AlphaFoldDB" id="A0A812QZB8"/>
<evidence type="ECO:0000313" key="1">
    <source>
        <dbReference type="EMBL" id="CAE7411025.1"/>
    </source>
</evidence>
<evidence type="ECO:0000313" key="2">
    <source>
        <dbReference type="Proteomes" id="UP000604046"/>
    </source>
</evidence>
<sequence>MTKIAEKTQLQQCPAQHARAVDTPAHLHGAGLASVEALESCNALGLTQGWQLFVPGLVPANCEENLRRRPQIMPAQCKRVICMVCRSLHEGQALHSATTSAGLSLCELCVWSCQEAFLMSSSARLVCIFFQL</sequence>
<keyword evidence="2" id="KW-1185">Reference proteome</keyword>
<dbReference type="Proteomes" id="UP000604046">
    <property type="component" value="Unassembled WGS sequence"/>
</dbReference>
<proteinExistence type="predicted"/>
<name>A0A812QZB8_9DINO</name>
<comment type="caution">
    <text evidence="1">The sequence shown here is derived from an EMBL/GenBank/DDBJ whole genome shotgun (WGS) entry which is preliminary data.</text>
</comment>
<protein>
    <submittedName>
        <fullName evidence="1">Uncharacterized protein</fullName>
    </submittedName>
</protein>
<reference evidence="1" key="1">
    <citation type="submission" date="2021-02" db="EMBL/GenBank/DDBJ databases">
        <authorList>
            <person name="Dougan E. K."/>
            <person name="Rhodes N."/>
            <person name="Thang M."/>
            <person name="Chan C."/>
        </authorList>
    </citation>
    <scope>NUCLEOTIDE SEQUENCE</scope>
</reference>
<gene>
    <name evidence="1" type="ORF">SNAT2548_LOCUS22354</name>
</gene>
<organism evidence="1 2">
    <name type="scientific">Symbiodinium natans</name>
    <dbReference type="NCBI Taxonomy" id="878477"/>
    <lineage>
        <taxon>Eukaryota</taxon>
        <taxon>Sar</taxon>
        <taxon>Alveolata</taxon>
        <taxon>Dinophyceae</taxon>
        <taxon>Suessiales</taxon>
        <taxon>Symbiodiniaceae</taxon>
        <taxon>Symbiodinium</taxon>
    </lineage>
</organism>
<accession>A0A812QZB8</accession>